<evidence type="ECO:0000313" key="2">
    <source>
        <dbReference type="Proteomes" id="UP000076858"/>
    </source>
</evidence>
<sequence length="63" mass="7128">MILPVDWLFLSSNVQTTTILNLLNDSFTLGTVSQLVALRTKKYNELDSHVNVRAPASTTFRLY</sequence>
<dbReference type="Proteomes" id="UP000076858">
    <property type="component" value="Unassembled WGS sequence"/>
</dbReference>
<accession>A0A162NBM5</accession>
<name>A0A162NBM5_9CRUS</name>
<proteinExistence type="predicted"/>
<protein>
    <submittedName>
        <fullName evidence="1">Uncharacterized protein</fullName>
    </submittedName>
</protein>
<keyword evidence="2" id="KW-1185">Reference proteome</keyword>
<reference evidence="1 2" key="1">
    <citation type="submission" date="2016-03" db="EMBL/GenBank/DDBJ databases">
        <title>EvidentialGene: Evidence-directed Construction of Genes on Genomes.</title>
        <authorList>
            <person name="Gilbert D.G."/>
            <person name="Choi J.-H."/>
            <person name="Mockaitis K."/>
            <person name="Colbourne J."/>
            <person name="Pfrender M."/>
        </authorList>
    </citation>
    <scope>NUCLEOTIDE SEQUENCE [LARGE SCALE GENOMIC DNA]</scope>
    <source>
        <strain evidence="1 2">Xinb3</strain>
        <tissue evidence="1">Complete organism</tissue>
    </source>
</reference>
<evidence type="ECO:0000313" key="1">
    <source>
        <dbReference type="EMBL" id="KZS17839.1"/>
    </source>
</evidence>
<organism evidence="1 2">
    <name type="scientific">Daphnia magna</name>
    <dbReference type="NCBI Taxonomy" id="35525"/>
    <lineage>
        <taxon>Eukaryota</taxon>
        <taxon>Metazoa</taxon>
        <taxon>Ecdysozoa</taxon>
        <taxon>Arthropoda</taxon>
        <taxon>Crustacea</taxon>
        <taxon>Branchiopoda</taxon>
        <taxon>Diplostraca</taxon>
        <taxon>Cladocera</taxon>
        <taxon>Anomopoda</taxon>
        <taxon>Daphniidae</taxon>
        <taxon>Daphnia</taxon>
    </lineage>
</organism>
<dbReference type="EMBL" id="LRGB01000568">
    <property type="protein sequence ID" value="KZS17839.1"/>
    <property type="molecule type" value="Genomic_DNA"/>
</dbReference>
<gene>
    <name evidence="1" type="ORF">APZ42_015826</name>
</gene>
<dbReference type="AlphaFoldDB" id="A0A162NBM5"/>
<comment type="caution">
    <text evidence="1">The sequence shown here is derived from an EMBL/GenBank/DDBJ whole genome shotgun (WGS) entry which is preliminary data.</text>
</comment>